<feature type="region of interest" description="Disordered" evidence="1">
    <location>
        <begin position="1"/>
        <end position="71"/>
    </location>
</feature>
<evidence type="ECO:0000313" key="2">
    <source>
        <dbReference type="EMBL" id="JAA69775.1"/>
    </source>
</evidence>
<reference evidence="2" key="1">
    <citation type="submission" date="2012-12" db="EMBL/GenBank/DDBJ databases">
        <title>Identification and characterization of a phenylalanine ammonia-lyase gene family in Isatis indigotica Fort.</title>
        <authorList>
            <person name="Liu Q."/>
            <person name="Chen J."/>
            <person name="Zhou X."/>
            <person name="Di P."/>
            <person name="Xiao Y."/>
            <person name="Xuan H."/>
            <person name="Zhang L."/>
            <person name="Chen W."/>
        </authorList>
    </citation>
    <scope>NUCLEOTIDE SEQUENCE</scope>
    <source>
        <tissue evidence="2">Salivary gland</tissue>
    </source>
</reference>
<organism evidence="2">
    <name type="scientific">Ixodes ricinus</name>
    <name type="common">Common tick</name>
    <name type="synonym">Acarus ricinus</name>
    <dbReference type="NCBI Taxonomy" id="34613"/>
    <lineage>
        <taxon>Eukaryota</taxon>
        <taxon>Metazoa</taxon>
        <taxon>Ecdysozoa</taxon>
        <taxon>Arthropoda</taxon>
        <taxon>Chelicerata</taxon>
        <taxon>Arachnida</taxon>
        <taxon>Acari</taxon>
        <taxon>Parasitiformes</taxon>
        <taxon>Ixodida</taxon>
        <taxon>Ixodoidea</taxon>
        <taxon>Ixodidae</taxon>
        <taxon>Ixodinae</taxon>
        <taxon>Ixodes</taxon>
    </lineage>
</organism>
<dbReference type="AlphaFoldDB" id="A0A0K8RF64"/>
<name>A0A0K8RF64_IXORI</name>
<protein>
    <submittedName>
        <fullName evidence="2">Putative phospholipase</fullName>
    </submittedName>
</protein>
<feature type="compositionally biased region" description="Polar residues" evidence="1">
    <location>
        <begin position="12"/>
        <end position="23"/>
    </location>
</feature>
<accession>A0A0K8RF64</accession>
<evidence type="ECO:0000256" key="1">
    <source>
        <dbReference type="SAM" id="MobiDB-lite"/>
    </source>
</evidence>
<dbReference type="EMBL" id="GADI01004033">
    <property type="protein sequence ID" value="JAA69775.1"/>
    <property type="molecule type" value="mRNA"/>
</dbReference>
<feature type="compositionally biased region" description="Basic and acidic residues" evidence="1">
    <location>
        <begin position="41"/>
        <end position="57"/>
    </location>
</feature>
<sequence>MRDQLRPVIRTNGDQQITGNRPNGPSGASRGLSGSTQSSAKMRDRFASQRTKEDPTCRHRGRTVAQAYLVE</sequence>
<proteinExistence type="evidence at transcript level"/>